<reference evidence="1" key="1">
    <citation type="journal article" date="2015" name="Nature">
        <title>Complex archaea that bridge the gap between prokaryotes and eukaryotes.</title>
        <authorList>
            <person name="Spang A."/>
            <person name="Saw J.H."/>
            <person name="Jorgensen S.L."/>
            <person name="Zaremba-Niedzwiedzka K."/>
            <person name="Martijn J."/>
            <person name="Lind A.E."/>
            <person name="van Eijk R."/>
            <person name="Schleper C."/>
            <person name="Guy L."/>
            <person name="Ettema T.J."/>
        </authorList>
    </citation>
    <scope>NUCLEOTIDE SEQUENCE</scope>
</reference>
<proteinExistence type="predicted"/>
<dbReference type="AlphaFoldDB" id="A0A0F9EAM4"/>
<dbReference type="EMBL" id="LAZR01025687">
    <property type="protein sequence ID" value="KKL71113.1"/>
    <property type="molecule type" value="Genomic_DNA"/>
</dbReference>
<protein>
    <submittedName>
        <fullName evidence="1">Uncharacterized protein</fullName>
    </submittedName>
</protein>
<name>A0A0F9EAM4_9ZZZZ</name>
<feature type="non-terminal residue" evidence="1">
    <location>
        <position position="26"/>
    </location>
</feature>
<comment type="caution">
    <text evidence="1">The sequence shown here is derived from an EMBL/GenBank/DDBJ whole genome shotgun (WGS) entry which is preliminary data.</text>
</comment>
<sequence length="26" mass="2747">MGKVNCNGWAKWVAGTAITIIMLLVG</sequence>
<evidence type="ECO:0000313" key="1">
    <source>
        <dbReference type="EMBL" id="KKL71113.1"/>
    </source>
</evidence>
<organism evidence="1">
    <name type="scientific">marine sediment metagenome</name>
    <dbReference type="NCBI Taxonomy" id="412755"/>
    <lineage>
        <taxon>unclassified sequences</taxon>
        <taxon>metagenomes</taxon>
        <taxon>ecological metagenomes</taxon>
    </lineage>
</organism>
<accession>A0A0F9EAM4</accession>
<gene>
    <name evidence="1" type="ORF">LCGC14_2098210</name>
</gene>